<sequence>MKSKKQLRQEIISQRLQLSATEILEKSKQIQQKVCHHPSFLNAPIVYTYIDYRHEVSTRLIIETAWKLNKIIAVPKIIEGEMKFYQIHTFDDLATGTFGILEPVTNECISNNEGLMIMPGVVFDINCHRIGYGKGFYDRYLNRYPTLDKIALAFDLQIVDQIETESHDVNPQFVITESQIYYKKKE</sequence>
<gene>
    <name evidence="6" type="ORF">J0J69_11075</name>
    <name evidence="7" type="ORF">J0J70_02790</name>
</gene>
<dbReference type="GO" id="GO:0009396">
    <property type="term" value="P:folic acid-containing compound biosynthetic process"/>
    <property type="evidence" value="ECO:0007669"/>
    <property type="project" value="TreeGrafter"/>
</dbReference>
<evidence type="ECO:0000313" key="6">
    <source>
        <dbReference type="EMBL" id="UUF05590.1"/>
    </source>
</evidence>
<evidence type="ECO:0000313" key="9">
    <source>
        <dbReference type="Proteomes" id="UP001058072"/>
    </source>
</evidence>
<evidence type="ECO:0000256" key="4">
    <source>
        <dbReference type="PIRSR" id="PIRSR006806-1"/>
    </source>
</evidence>
<keyword evidence="2 4" id="KW-0547">Nucleotide-binding</keyword>
<dbReference type="InterPro" id="IPR002698">
    <property type="entry name" value="FTHF_cligase"/>
</dbReference>
<dbReference type="PANTHER" id="PTHR23407">
    <property type="entry name" value="ATPASE INHIBITOR/5-FORMYLTETRAHYDROFOLATE CYCLO-LIGASE"/>
    <property type="match status" value="1"/>
</dbReference>
<keyword evidence="3 4" id="KW-0067">ATP-binding</keyword>
<dbReference type="RefSeq" id="WP_055241810.1">
    <property type="nucleotide sequence ID" value="NZ_CP071249.1"/>
</dbReference>
<keyword evidence="5" id="KW-0479">Metal-binding</keyword>
<comment type="similarity">
    <text evidence="1 5">Belongs to the 5-formyltetrahydrofolate cyclo-ligase family.</text>
</comment>
<dbReference type="EMBL" id="CP071249">
    <property type="protein sequence ID" value="UUF05590.1"/>
    <property type="molecule type" value="Genomic_DNA"/>
</dbReference>
<keyword evidence="8" id="KW-1185">Reference proteome</keyword>
<dbReference type="PIRSF" id="PIRSF006806">
    <property type="entry name" value="FTHF_cligase"/>
    <property type="match status" value="1"/>
</dbReference>
<feature type="binding site" evidence="4">
    <location>
        <begin position="4"/>
        <end position="8"/>
    </location>
    <ligand>
        <name>ATP</name>
        <dbReference type="ChEBI" id="CHEBI:30616"/>
    </ligand>
</feature>
<evidence type="ECO:0000256" key="5">
    <source>
        <dbReference type="RuleBase" id="RU361279"/>
    </source>
</evidence>
<dbReference type="GO" id="GO:0035999">
    <property type="term" value="P:tetrahydrofolate interconversion"/>
    <property type="evidence" value="ECO:0007669"/>
    <property type="project" value="TreeGrafter"/>
</dbReference>
<dbReference type="Pfam" id="PF01812">
    <property type="entry name" value="5-FTHF_cyc-lig"/>
    <property type="match status" value="1"/>
</dbReference>
<comment type="catalytic activity">
    <reaction evidence="5">
        <text>(6S)-5-formyl-5,6,7,8-tetrahydrofolate + ATP = (6R)-5,10-methenyltetrahydrofolate + ADP + phosphate</text>
        <dbReference type="Rhea" id="RHEA:10488"/>
        <dbReference type="ChEBI" id="CHEBI:30616"/>
        <dbReference type="ChEBI" id="CHEBI:43474"/>
        <dbReference type="ChEBI" id="CHEBI:57455"/>
        <dbReference type="ChEBI" id="CHEBI:57457"/>
        <dbReference type="ChEBI" id="CHEBI:456216"/>
        <dbReference type="EC" id="6.3.3.2"/>
    </reaction>
</comment>
<evidence type="ECO:0000256" key="2">
    <source>
        <dbReference type="ARBA" id="ARBA00022741"/>
    </source>
</evidence>
<dbReference type="NCBIfam" id="TIGR02727">
    <property type="entry name" value="MTHFS_bact"/>
    <property type="match status" value="1"/>
</dbReference>
<dbReference type="EMBL" id="CP071250">
    <property type="protein sequence ID" value="UUF08953.1"/>
    <property type="molecule type" value="Genomic_DNA"/>
</dbReference>
<dbReference type="EC" id="6.3.3.2" evidence="5"/>
<feature type="binding site" evidence="4">
    <location>
        <position position="50"/>
    </location>
    <ligand>
        <name>substrate</name>
    </ligand>
</feature>
<name>A0A9Q9FF01_9FIRM</name>
<dbReference type="GO" id="GO:0030272">
    <property type="term" value="F:5-formyltetrahydrofolate cyclo-ligase activity"/>
    <property type="evidence" value="ECO:0007669"/>
    <property type="project" value="UniProtKB-EC"/>
</dbReference>
<dbReference type="PANTHER" id="PTHR23407:SF1">
    <property type="entry name" value="5-FORMYLTETRAHYDROFOLATE CYCLO-LIGASE"/>
    <property type="match status" value="1"/>
</dbReference>
<accession>A0A9Q9FF01</accession>
<reference evidence="7 8" key="1">
    <citation type="submission" date="2021-03" db="EMBL/GenBank/DDBJ databases">
        <title>Comparative Genomics and Metabolomics in the genus Turicibacter.</title>
        <authorList>
            <person name="Maki J."/>
            <person name="Looft T."/>
        </authorList>
    </citation>
    <scope>NUCLEOTIDE SEQUENCE</scope>
    <source>
        <strain evidence="7">ISU324</strain>
        <strain evidence="6 8">MMM721</strain>
    </source>
</reference>
<evidence type="ECO:0000256" key="3">
    <source>
        <dbReference type="ARBA" id="ARBA00022840"/>
    </source>
</evidence>
<comment type="cofactor">
    <cofactor evidence="5">
        <name>Mg(2+)</name>
        <dbReference type="ChEBI" id="CHEBI:18420"/>
    </cofactor>
</comment>
<dbReference type="AlphaFoldDB" id="A0A9Q9FF01"/>
<keyword evidence="7" id="KW-0436">Ligase</keyword>
<feature type="binding site" evidence="4">
    <location>
        <position position="55"/>
    </location>
    <ligand>
        <name>substrate</name>
    </ligand>
</feature>
<dbReference type="SUPFAM" id="SSF100950">
    <property type="entry name" value="NagB/RpiA/CoA transferase-like"/>
    <property type="match status" value="1"/>
</dbReference>
<dbReference type="InterPro" id="IPR024185">
    <property type="entry name" value="FTHF_cligase-like_sf"/>
</dbReference>
<dbReference type="Proteomes" id="UP001058072">
    <property type="component" value="Chromosome"/>
</dbReference>
<dbReference type="GO" id="GO:0005524">
    <property type="term" value="F:ATP binding"/>
    <property type="evidence" value="ECO:0007669"/>
    <property type="project" value="UniProtKB-KW"/>
</dbReference>
<dbReference type="GO" id="GO:0046872">
    <property type="term" value="F:metal ion binding"/>
    <property type="evidence" value="ECO:0007669"/>
    <property type="project" value="UniProtKB-KW"/>
</dbReference>
<keyword evidence="5" id="KW-0460">Magnesium</keyword>
<dbReference type="InterPro" id="IPR037171">
    <property type="entry name" value="NagB/RpiA_transferase-like"/>
</dbReference>
<protein>
    <recommendedName>
        <fullName evidence="5">5-formyltetrahydrofolate cyclo-ligase</fullName>
        <ecNumber evidence="5">6.3.3.2</ecNumber>
    </recommendedName>
</protein>
<feature type="binding site" evidence="4">
    <location>
        <begin position="129"/>
        <end position="137"/>
    </location>
    <ligand>
        <name>ATP</name>
        <dbReference type="ChEBI" id="CHEBI:30616"/>
    </ligand>
</feature>
<proteinExistence type="inferred from homology"/>
<dbReference type="Gene3D" id="3.40.50.10420">
    <property type="entry name" value="NagB/RpiA/CoA transferase-like"/>
    <property type="match status" value="1"/>
</dbReference>
<evidence type="ECO:0000313" key="7">
    <source>
        <dbReference type="EMBL" id="UUF08953.1"/>
    </source>
</evidence>
<evidence type="ECO:0000313" key="8">
    <source>
        <dbReference type="Proteomes" id="UP001058016"/>
    </source>
</evidence>
<evidence type="ECO:0000256" key="1">
    <source>
        <dbReference type="ARBA" id="ARBA00010638"/>
    </source>
</evidence>
<dbReference type="Proteomes" id="UP001058016">
    <property type="component" value="Chromosome"/>
</dbReference>
<organism evidence="7 9">
    <name type="scientific">Turicibacter bilis</name>
    <dbReference type="NCBI Taxonomy" id="2735723"/>
    <lineage>
        <taxon>Bacteria</taxon>
        <taxon>Bacillati</taxon>
        <taxon>Bacillota</taxon>
        <taxon>Erysipelotrichia</taxon>
        <taxon>Erysipelotrichales</taxon>
        <taxon>Turicibacteraceae</taxon>
        <taxon>Turicibacter</taxon>
    </lineage>
</organism>